<dbReference type="PROSITE" id="PS00088">
    <property type="entry name" value="SOD_MN"/>
    <property type="match status" value="1"/>
</dbReference>
<dbReference type="Gene3D" id="1.10.287.990">
    <property type="entry name" value="Fe,Mn superoxide dismutase (SOD) domain"/>
    <property type="match status" value="1"/>
</dbReference>
<dbReference type="Proteomes" id="UP000441754">
    <property type="component" value="Unassembled WGS sequence"/>
</dbReference>
<dbReference type="SUPFAM" id="SSF54719">
    <property type="entry name" value="Fe,Mn superoxide dismutase (SOD), C-terminal domain"/>
    <property type="match status" value="1"/>
</dbReference>
<dbReference type="OrthoDB" id="9803125at2"/>
<accession>A0A7K0EF99</accession>
<feature type="binding site" evidence="5">
    <location>
        <position position="168"/>
    </location>
    <ligand>
        <name>Mn(2+)</name>
        <dbReference type="ChEBI" id="CHEBI:29035"/>
    </ligand>
</feature>
<comment type="caution">
    <text evidence="9">The sequence shown here is derived from an EMBL/GenBank/DDBJ whole genome shotgun (WGS) entry which is preliminary data.</text>
</comment>
<dbReference type="InterPro" id="IPR019832">
    <property type="entry name" value="Mn/Fe_SOD_C"/>
</dbReference>
<comment type="similarity">
    <text evidence="1 6">Belongs to the iron/manganese superoxide dismutase family.</text>
</comment>
<dbReference type="Pfam" id="PF00081">
    <property type="entry name" value="Sod_Fe_N"/>
    <property type="match status" value="1"/>
</dbReference>
<dbReference type="EC" id="1.15.1.1" evidence="2 6"/>
<dbReference type="EMBL" id="WJXZ01000002">
    <property type="protein sequence ID" value="MRS60510.1"/>
    <property type="molecule type" value="Genomic_DNA"/>
</dbReference>
<keyword evidence="4 6" id="KW-0560">Oxidoreductase</keyword>
<feature type="domain" description="Manganese/iron superoxide dismutase C-terminal" evidence="8">
    <location>
        <begin position="92"/>
        <end position="196"/>
    </location>
</feature>
<dbReference type="InterPro" id="IPR036314">
    <property type="entry name" value="SOD_C_sf"/>
</dbReference>
<dbReference type="GO" id="GO:0030145">
    <property type="term" value="F:manganese ion binding"/>
    <property type="evidence" value="ECO:0007669"/>
    <property type="project" value="UniProtKB-ARBA"/>
</dbReference>
<sequence length="202" mass="22374">MAFELAPLPYPSNALEPHIDQQTMEIHHDKHHAAYVTNLNNAVKGTDLEGKSIEELVADISKYPVAVRNNGGGHWNHTFFWGILSPNGGGEPTGKLAEAINQKFGSFATFKEEFAKAATTRFGSGWAWLVVSSDGQLAITSTPNQDNPLMDIAEVKGTPILGLDVWEHAYYLKYQNKRPDYIAAWWNLVDWAGADSRYSQAV</sequence>
<name>A0A7K0EF99_9BACT</name>
<keyword evidence="10" id="KW-1185">Reference proteome</keyword>
<comment type="catalytic activity">
    <reaction evidence="6">
        <text>2 superoxide + 2 H(+) = H2O2 + O2</text>
        <dbReference type="Rhea" id="RHEA:20696"/>
        <dbReference type="ChEBI" id="CHEBI:15378"/>
        <dbReference type="ChEBI" id="CHEBI:15379"/>
        <dbReference type="ChEBI" id="CHEBI:16240"/>
        <dbReference type="ChEBI" id="CHEBI:18421"/>
        <dbReference type="EC" id="1.15.1.1"/>
    </reaction>
</comment>
<evidence type="ECO:0000256" key="6">
    <source>
        <dbReference type="RuleBase" id="RU000414"/>
    </source>
</evidence>
<dbReference type="GO" id="GO:0005737">
    <property type="term" value="C:cytoplasm"/>
    <property type="evidence" value="ECO:0007669"/>
    <property type="project" value="TreeGrafter"/>
</dbReference>
<evidence type="ECO:0000256" key="5">
    <source>
        <dbReference type="PIRSR" id="PIRSR000349-1"/>
    </source>
</evidence>
<evidence type="ECO:0000313" key="10">
    <source>
        <dbReference type="Proteomes" id="UP000441754"/>
    </source>
</evidence>
<reference evidence="9 10" key="1">
    <citation type="journal article" date="2018" name="Antonie Van Leeuwenhoek">
        <title>Larkinella terrae sp. nov., isolated from soil on Jeju Island, South Korea.</title>
        <authorList>
            <person name="Ten L.N."/>
            <person name="Jeon J."/>
            <person name="Park S.J."/>
            <person name="Park S."/>
            <person name="Lee S.Y."/>
            <person name="Kim M.K."/>
            <person name="Jung H.Y."/>
        </authorList>
    </citation>
    <scope>NUCLEOTIDE SEQUENCE [LARGE SCALE GENOMIC DNA]</scope>
    <source>
        <strain evidence="9 10">KCTC 52001</strain>
    </source>
</reference>
<gene>
    <name evidence="9" type="ORF">GJJ30_04330</name>
</gene>
<feature type="binding site" evidence="5">
    <location>
        <position position="77"/>
    </location>
    <ligand>
        <name>Mn(2+)</name>
        <dbReference type="ChEBI" id="CHEBI:29035"/>
    </ligand>
</feature>
<proteinExistence type="inferred from homology"/>
<evidence type="ECO:0000259" key="8">
    <source>
        <dbReference type="Pfam" id="PF02777"/>
    </source>
</evidence>
<feature type="domain" description="Manganese/iron superoxide dismutase N-terminal" evidence="7">
    <location>
        <begin position="3"/>
        <end position="85"/>
    </location>
</feature>
<dbReference type="InterPro" id="IPR019831">
    <property type="entry name" value="Mn/Fe_SOD_N"/>
</dbReference>
<dbReference type="FunFam" id="1.10.287.990:FF:000001">
    <property type="entry name" value="Superoxide dismutase"/>
    <property type="match status" value="1"/>
</dbReference>
<dbReference type="Pfam" id="PF02777">
    <property type="entry name" value="Sod_Fe_C"/>
    <property type="match status" value="1"/>
</dbReference>
<dbReference type="RefSeq" id="WP_154173558.1">
    <property type="nucleotide sequence ID" value="NZ_WJXZ01000002.1"/>
</dbReference>
<dbReference type="PANTHER" id="PTHR43595:SF2">
    <property type="entry name" value="SMALL RIBOSOMAL SUBUNIT PROTEIN MS42"/>
    <property type="match status" value="1"/>
</dbReference>
<dbReference type="SUPFAM" id="SSF46609">
    <property type="entry name" value="Fe,Mn superoxide dismutase (SOD), N-terminal domain"/>
    <property type="match status" value="1"/>
</dbReference>
<evidence type="ECO:0000256" key="1">
    <source>
        <dbReference type="ARBA" id="ARBA00008714"/>
    </source>
</evidence>
<dbReference type="PRINTS" id="PR01703">
    <property type="entry name" value="MNSODISMTASE"/>
</dbReference>
<organism evidence="9 10">
    <name type="scientific">Larkinella terrae</name>
    <dbReference type="NCBI Taxonomy" id="2025311"/>
    <lineage>
        <taxon>Bacteria</taxon>
        <taxon>Pseudomonadati</taxon>
        <taxon>Bacteroidota</taxon>
        <taxon>Cytophagia</taxon>
        <taxon>Cytophagales</taxon>
        <taxon>Spirosomataceae</taxon>
        <taxon>Larkinella</taxon>
    </lineage>
</organism>
<feature type="binding site" evidence="5">
    <location>
        <position position="27"/>
    </location>
    <ligand>
        <name>Mn(2+)</name>
        <dbReference type="ChEBI" id="CHEBI:29035"/>
    </ligand>
</feature>
<dbReference type="Gene3D" id="3.55.40.20">
    <property type="entry name" value="Iron/manganese superoxide dismutase, C-terminal domain"/>
    <property type="match status" value="1"/>
</dbReference>
<dbReference type="FunFam" id="3.55.40.20:FF:000001">
    <property type="entry name" value="Superoxide dismutase"/>
    <property type="match status" value="1"/>
</dbReference>
<evidence type="ECO:0000256" key="4">
    <source>
        <dbReference type="ARBA" id="ARBA00023002"/>
    </source>
</evidence>
<dbReference type="InterPro" id="IPR001189">
    <property type="entry name" value="Mn/Fe_SOD"/>
</dbReference>
<evidence type="ECO:0000259" key="7">
    <source>
        <dbReference type="Pfam" id="PF00081"/>
    </source>
</evidence>
<evidence type="ECO:0000256" key="3">
    <source>
        <dbReference type="ARBA" id="ARBA00022723"/>
    </source>
</evidence>
<feature type="binding site" evidence="5">
    <location>
        <position position="164"/>
    </location>
    <ligand>
        <name>Mn(2+)</name>
        <dbReference type="ChEBI" id="CHEBI:29035"/>
    </ligand>
</feature>
<evidence type="ECO:0000313" key="9">
    <source>
        <dbReference type="EMBL" id="MRS60510.1"/>
    </source>
</evidence>
<evidence type="ECO:0000256" key="2">
    <source>
        <dbReference type="ARBA" id="ARBA00012682"/>
    </source>
</evidence>
<dbReference type="PANTHER" id="PTHR43595">
    <property type="entry name" value="37S RIBOSOMAL PROTEIN S26, MITOCHONDRIAL"/>
    <property type="match status" value="1"/>
</dbReference>
<keyword evidence="3 5" id="KW-0479">Metal-binding</keyword>
<dbReference type="GO" id="GO:0004784">
    <property type="term" value="F:superoxide dismutase activity"/>
    <property type="evidence" value="ECO:0007669"/>
    <property type="project" value="UniProtKB-EC"/>
</dbReference>
<dbReference type="PIRSF" id="PIRSF000349">
    <property type="entry name" value="SODismutase"/>
    <property type="match status" value="1"/>
</dbReference>
<dbReference type="InterPro" id="IPR019833">
    <property type="entry name" value="Mn/Fe_SOD_BS"/>
</dbReference>
<dbReference type="AlphaFoldDB" id="A0A7K0EF99"/>
<comment type="function">
    <text evidence="6">Destroys radicals which are normally produced within the cells and which are toxic to biological systems.</text>
</comment>
<dbReference type="InterPro" id="IPR036324">
    <property type="entry name" value="Mn/Fe_SOD_N_sf"/>
</dbReference>
<protein>
    <recommendedName>
        <fullName evidence="2 6">Superoxide dismutase</fullName>
        <ecNumber evidence="2 6">1.15.1.1</ecNumber>
    </recommendedName>
</protein>